<evidence type="ECO:0000313" key="4">
    <source>
        <dbReference type="EMBL" id="CAG6577189.1"/>
    </source>
</evidence>
<dbReference type="EMBL" id="HBUE01297535">
    <property type="protein sequence ID" value="CAG6577196.1"/>
    <property type="molecule type" value="Transcribed_RNA"/>
</dbReference>
<dbReference type="InterPro" id="IPR008837">
    <property type="entry name" value="Serendipity_A"/>
</dbReference>
<dbReference type="EMBL" id="HBUE01191619">
    <property type="protein sequence ID" value="CAG6525489.1"/>
    <property type="molecule type" value="Transcribed_RNA"/>
</dbReference>
<dbReference type="Gene3D" id="1.20.120.810">
    <property type="entry name" value="Vinculin, Vh2 four-helix bundle"/>
    <property type="match status" value="1"/>
</dbReference>
<organism evidence="4">
    <name type="scientific">Culex pipiens</name>
    <name type="common">House mosquito</name>
    <dbReference type="NCBI Taxonomy" id="7175"/>
    <lineage>
        <taxon>Eukaryota</taxon>
        <taxon>Metazoa</taxon>
        <taxon>Ecdysozoa</taxon>
        <taxon>Arthropoda</taxon>
        <taxon>Hexapoda</taxon>
        <taxon>Insecta</taxon>
        <taxon>Pterygota</taxon>
        <taxon>Neoptera</taxon>
        <taxon>Endopterygota</taxon>
        <taxon>Diptera</taxon>
        <taxon>Nematocera</taxon>
        <taxon>Culicoidea</taxon>
        <taxon>Culicidae</taxon>
        <taxon>Culicinae</taxon>
        <taxon>Culicini</taxon>
        <taxon>Culex</taxon>
        <taxon>Culex</taxon>
    </lineage>
</organism>
<dbReference type="AlphaFoldDB" id="A0A8D8JRF0"/>
<dbReference type="EMBL" id="HBUE01191616">
    <property type="protein sequence ID" value="CAG6525482.1"/>
    <property type="molecule type" value="Transcribed_RNA"/>
</dbReference>
<dbReference type="Pfam" id="PF05482">
    <property type="entry name" value="Serendipity_A"/>
    <property type="match status" value="1"/>
</dbReference>
<evidence type="ECO:0000256" key="3">
    <source>
        <dbReference type="SAM" id="MobiDB-lite"/>
    </source>
</evidence>
<accession>A0A8D8JRF0</accession>
<evidence type="ECO:0000256" key="2">
    <source>
        <dbReference type="ARBA" id="ARBA00022490"/>
    </source>
</evidence>
<dbReference type="GO" id="GO:0051015">
    <property type="term" value="F:actin filament binding"/>
    <property type="evidence" value="ECO:0007669"/>
    <property type="project" value="TreeGrafter"/>
</dbReference>
<dbReference type="GO" id="GO:0007349">
    <property type="term" value="P:cellularization"/>
    <property type="evidence" value="ECO:0007669"/>
    <property type="project" value="InterPro"/>
</dbReference>
<evidence type="ECO:0000256" key="1">
    <source>
        <dbReference type="ARBA" id="ARBA00004496"/>
    </source>
</evidence>
<dbReference type="GO" id="GO:0016477">
    <property type="term" value="P:cell migration"/>
    <property type="evidence" value="ECO:0007669"/>
    <property type="project" value="TreeGrafter"/>
</dbReference>
<feature type="region of interest" description="Disordered" evidence="3">
    <location>
        <begin position="557"/>
        <end position="576"/>
    </location>
</feature>
<proteinExistence type="predicted"/>
<dbReference type="GO" id="GO:0005737">
    <property type="term" value="C:cytoplasm"/>
    <property type="evidence" value="ECO:0007669"/>
    <property type="project" value="UniProtKB-SubCell"/>
</dbReference>
<dbReference type="PANTHER" id="PTHR18914">
    <property type="entry name" value="ALPHA CATENIN"/>
    <property type="match status" value="1"/>
</dbReference>
<dbReference type="GO" id="GO:0008013">
    <property type="term" value="F:beta-catenin binding"/>
    <property type="evidence" value="ECO:0007669"/>
    <property type="project" value="TreeGrafter"/>
</dbReference>
<dbReference type="GO" id="GO:0005912">
    <property type="term" value="C:adherens junction"/>
    <property type="evidence" value="ECO:0007669"/>
    <property type="project" value="TreeGrafter"/>
</dbReference>
<dbReference type="GO" id="GO:0016342">
    <property type="term" value="C:catenin complex"/>
    <property type="evidence" value="ECO:0007669"/>
    <property type="project" value="TreeGrafter"/>
</dbReference>
<dbReference type="PANTHER" id="PTHR18914:SF33">
    <property type="entry name" value="RE47911P-RELATED"/>
    <property type="match status" value="1"/>
</dbReference>
<dbReference type="EMBL" id="HBUE01101344">
    <property type="protein sequence ID" value="CAG6485488.1"/>
    <property type="molecule type" value="Transcribed_RNA"/>
</dbReference>
<feature type="compositionally biased region" description="Basic and acidic residues" evidence="3">
    <location>
        <begin position="557"/>
        <end position="569"/>
    </location>
</feature>
<dbReference type="EMBL" id="HBUE01297532">
    <property type="protein sequence ID" value="CAG6577189.1"/>
    <property type="molecule type" value="Transcribed_RNA"/>
</dbReference>
<reference evidence="4" key="1">
    <citation type="submission" date="2021-05" db="EMBL/GenBank/DDBJ databases">
        <authorList>
            <person name="Alioto T."/>
            <person name="Alioto T."/>
            <person name="Gomez Garrido J."/>
        </authorList>
    </citation>
    <scope>NUCLEOTIDE SEQUENCE</scope>
</reference>
<protein>
    <submittedName>
        <fullName evidence="4">Serendipity locus protein alpha</fullName>
    </submittedName>
</protein>
<comment type="subcellular location">
    <subcellularLocation>
        <location evidence="1">Cytoplasm</location>
    </subcellularLocation>
</comment>
<keyword evidence="2" id="KW-0963">Cytoplasm</keyword>
<name>A0A8D8JRF0_CULPI</name>
<dbReference type="GO" id="GO:0098609">
    <property type="term" value="P:cell-cell adhesion"/>
    <property type="evidence" value="ECO:0007669"/>
    <property type="project" value="TreeGrafter"/>
</dbReference>
<sequence>MIPELQTAIQTVQENLYRGFVSSKRSGIDWLNTVCGDFNKLFAVLHKFLVFEGCGRVGTMEMSFLCLSQIVVCIRYLERTLIAEQENQCVLSSTRQFFLDRIVWCISKIKALAEDSSLQQESSTESNFVSFLDLALNLVGPMTIGFDDNGQDINRAEQDAEAMMESARIRSVVEALITQTFAFGNVLEDDDRAQLTTVCQKVLKECIALEKESALVEGEGRPDEQSRRLRASVLEATIYQLEAQVNDCLLKLVYETFAELDQNLIREMRRLVKEEASEEQVDGMANRFDAMVDKIMQIGLFAISYADNYKAASTIRSCLASVEALDSYLIPSIYVPCNHHSNLLEAHWLEESSLLRYHVQRIIDSNAFSSALIEILDSGIDHLNDSFEPMEANKLLAKAEVFRQHLEFNGSELFLFHEPLKIHFEDFKMMLLECKAILRCSAEDPTIATDRILKRFRILLTKLRKIQLAISVGKSKEPTKEVDVDHKPAFSLPQTDEEKEVDRSVQEFFSTSVVRPSATSILYQSRRGPPGTARRNTTASPSLLLEINSFSDVTAELRQRAETTPEKSAGRKGKKPVVKRNSLRVAMFKRVQCRETAEFFESFKSDMELQITEILDELTDLSSTFSPSEQMKVEPGEGSTTNEEKVGNLDDVLDKFTDLSTTFSPAEMKVEKSEQVVESTTPSNRKSITKEEIAISKDNRITINITTDI</sequence>